<proteinExistence type="predicted"/>
<accession>A0ABR9KTC4</accession>
<sequence length="186" mass="20738">MTLTDADVAALLAPAGLHFIKRMNQEDVRLPPLPPGHSAASAGPEHGRFDSHPDEIADVDDADMPDKVNAGWFRMATEHGLFNDDREFLLSVCYARYWETGTGDDDIAWVQVRLLDKWDFVASEVELLRSYMAELSTARFVPEFTMASLDGWMMMDTTVWGNDTVSTIVIRPHDDGRTPRAPGVSV</sequence>
<evidence type="ECO:0000256" key="1">
    <source>
        <dbReference type="SAM" id="MobiDB-lite"/>
    </source>
</evidence>
<comment type="caution">
    <text evidence="2">The sequence shown here is derived from an EMBL/GenBank/DDBJ whole genome shotgun (WGS) entry which is preliminary data.</text>
</comment>
<dbReference type="EMBL" id="JADBEF010000001">
    <property type="protein sequence ID" value="MBE1565269.1"/>
    <property type="molecule type" value="Genomic_DNA"/>
</dbReference>
<name>A0ABR9KTC4_9ACTN</name>
<evidence type="ECO:0000313" key="3">
    <source>
        <dbReference type="Proteomes" id="UP000661607"/>
    </source>
</evidence>
<evidence type="ECO:0000313" key="2">
    <source>
        <dbReference type="EMBL" id="MBE1565269.1"/>
    </source>
</evidence>
<keyword evidence="3" id="KW-1185">Reference proteome</keyword>
<reference evidence="2 3" key="1">
    <citation type="submission" date="2020-10" db="EMBL/GenBank/DDBJ databases">
        <title>Sequencing the genomes of 1000 actinobacteria strains.</title>
        <authorList>
            <person name="Klenk H.-P."/>
        </authorList>
    </citation>
    <scope>NUCLEOTIDE SEQUENCE [LARGE SCALE GENOMIC DNA]</scope>
    <source>
        <strain evidence="2 3">DSM 43748</strain>
    </source>
</reference>
<dbReference type="RefSeq" id="WP_192779508.1">
    <property type="nucleotide sequence ID" value="NZ_BAAASY010000005.1"/>
</dbReference>
<gene>
    <name evidence="2" type="ORF">H4W81_008048</name>
</gene>
<feature type="region of interest" description="Disordered" evidence="1">
    <location>
        <begin position="30"/>
        <end position="50"/>
    </location>
</feature>
<protein>
    <submittedName>
        <fullName evidence="2">Uncharacterized protein</fullName>
    </submittedName>
</protein>
<organism evidence="2 3">
    <name type="scientific">Nonomuraea africana</name>
    <dbReference type="NCBI Taxonomy" id="46171"/>
    <lineage>
        <taxon>Bacteria</taxon>
        <taxon>Bacillati</taxon>
        <taxon>Actinomycetota</taxon>
        <taxon>Actinomycetes</taxon>
        <taxon>Streptosporangiales</taxon>
        <taxon>Streptosporangiaceae</taxon>
        <taxon>Nonomuraea</taxon>
    </lineage>
</organism>
<dbReference type="Proteomes" id="UP000661607">
    <property type="component" value="Unassembled WGS sequence"/>
</dbReference>